<evidence type="ECO:0000256" key="5">
    <source>
        <dbReference type="SAM" id="MobiDB-lite"/>
    </source>
</evidence>
<feature type="domain" description="LIM zinc-binding" evidence="6">
    <location>
        <begin position="85"/>
        <end position="149"/>
    </location>
</feature>
<accession>A0A8K0GJI9</accession>
<dbReference type="Pfam" id="PF00412">
    <property type="entry name" value="LIM"/>
    <property type="match status" value="1"/>
</dbReference>
<evidence type="ECO:0000313" key="8">
    <source>
        <dbReference type="Proteomes" id="UP000801492"/>
    </source>
</evidence>
<dbReference type="PROSITE" id="PS00478">
    <property type="entry name" value="LIM_DOMAIN_1"/>
    <property type="match status" value="1"/>
</dbReference>
<dbReference type="Proteomes" id="UP000801492">
    <property type="component" value="Unassembled WGS sequence"/>
</dbReference>
<evidence type="ECO:0000256" key="2">
    <source>
        <dbReference type="ARBA" id="ARBA00022833"/>
    </source>
</evidence>
<reference evidence="7" key="1">
    <citation type="submission" date="2019-08" db="EMBL/GenBank/DDBJ databases">
        <title>The genome of the North American firefly Photinus pyralis.</title>
        <authorList>
            <consortium name="Photinus pyralis genome working group"/>
            <person name="Fallon T.R."/>
            <person name="Sander Lower S.E."/>
            <person name="Weng J.-K."/>
        </authorList>
    </citation>
    <scope>NUCLEOTIDE SEQUENCE</scope>
    <source>
        <strain evidence="7">TRF0915ILg1</strain>
        <tissue evidence="7">Whole body</tissue>
    </source>
</reference>
<keyword evidence="8" id="KW-1185">Reference proteome</keyword>
<keyword evidence="3 4" id="KW-0440">LIM domain</keyword>
<name>A0A8K0GJI9_IGNLU</name>
<evidence type="ECO:0000256" key="3">
    <source>
        <dbReference type="ARBA" id="ARBA00023038"/>
    </source>
</evidence>
<sequence>MDEIELAARLHGFCFSDSESSVEGNSDSDSDDELSALRPPPVPINMEDVVEVSVSNICTSTASNKSRDSEIIKSICTQGNLFPDKTCARCYNSITNQDRFISIPGVSKPAWHSECFRCTFCNYYLVGLACYMQDDKINEEENKGEDLPPNLEASSIKRKTAKITSVPSTRRFFKRIPATNLQHKIFISAPTEIPGVGRTYNAAK</sequence>
<feature type="non-terminal residue" evidence="7">
    <location>
        <position position="204"/>
    </location>
</feature>
<organism evidence="7 8">
    <name type="scientific">Ignelater luminosus</name>
    <name type="common">Cucubano</name>
    <name type="synonym">Pyrophorus luminosus</name>
    <dbReference type="NCBI Taxonomy" id="2038154"/>
    <lineage>
        <taxon>Eukaryota</taxon>
        <taxon>Metazoa</taxon>
        <taxon>Ecdysozoa</taxon>
        <taxon>Arthropoda</taxon>
        <taxon>Hexapoda</taxon>
        <taxon>Insecta</taxon>
        <taxon>Pterygota</taxon>
        <taxon>Neoptera</taxon>
        <taxon>Endopterygota</taxon>
        <taxon>Coleoptera</taxon>
        <taxon>Polyphaga</taxon>
        <taxon>Elateriformia</taxon>
        <taxon>Elateroidea</taxon>
        <taxon>Elateridae</taxon>
        <taxon>Agrypninae</taxon>
        <taxon>Pyrophorini</taxon>
        <taxon>Ignelater</taxon>
    </lineage>
</organism>
<protein>
    <recommendedName>
        <fullName evidence="6">LIM zinc-binding domain-containing protein</fullName>
    </recommendedName>
</protein>
<dbReference type="GO" id="GO:0046872">
    <property type="term" value="F:metal ion binding"/>
    <property type="evidence" value="ECO:0007669"/>
    <property type="project" value="UniProtKB-KW"/>
</dbReference>
<evidence type="ECO:0000259" key="6">
    <source>
        <dbReference type="PROSITE" id="PS50023"/>
    </source>
</evidence>
<keyword evidence="2 4" id="KW-0862">Zinc</keyword>
<proteinExistence type="predicted"/>
<comment type="caution">
    <text evidence="7">The sequence shown here is derived from an EMBL/GenBank/DDBJ whole genome shotgun (WGS) entry which is preliminary data.</text>
</comment>
<feature type="region of interest" description="Disordered" evidence="5">
    <location>
        <begin position="18"/>
        <end position="40"/>
    </location>
</feature>
<dbReference type="Gene3D" id="2.10.110.10">
    <property type="entry name" value="Cysteine Rich Protein"/>
    <property type="match status" value="1"/>
</dbReference>
<dbReference type="EMBL" id="VTPC01002353">
    <property type="protein sequence ID" value="KAF2900163.1"/>
    <property type="molecule type" value="Genomic_DNA"/>
</dbReference>
<evidence type="ECO:0000256" key="1">
    <source>
        <dbReference type="ARBA" id="ARBA00022723"/>
    </source>
</evidence>
<dbReference type="PROSITE" id="PS50023">
    <property type="entry name" value="LIM_DOMAIN_2"/>
    <property type="match status" value="1"/>
</dbReference>
<evidence type="ECO:0000313" key="7">
    <source>
        <dbReference type="EMBL" id="KAF2900163.1"/>
    </source>
</evidence>
<evidence type="ECO:0000256" key="4">
    <source>
        <dbReference type="PROSITE-ProRule" id="PRU00125"/>
    </source>
</evidence>
<keyword evidence="1 4" id="KW-0479">Metal-binding</keyword>
<dbReference type="InterPro" id="IPR001781">
    <property type="entry name" value="Znf_LIM"/>
</dbReference>
<dbReference type="AlphaFoldDB" id="A0A8K0GJI9"/>
<gene>
    <name evidence="7" type="ORF">ILUMI_06030</name>
</gene>